<gene>
    <name evidence="5" type="ORF">UW90_C0002G0009</name>
</gene>
<evidence type="ECO:0000256" key="1">
    <source>
        <dbReference type="SAM" id="MobiDB-lite"/>
    </source>
</evidence>
<dbReference type="EMBL" id="LCKD01000002">
    <property type="protein sequence ID" value="KKT90360.1"/>
    <property type="molecule type" value="Genomic_DNA"/>
</dbReference>
<organism evidence="5 6">
    <name type="scientific">Candidatus Yanofskybacteria bacterium GW2011_GWB1_45_11</name>
    <dbReference type="NCBI Taxonomy" id="1619026"/>
    <lineage>
        <taxon>Bacteria</taxon>
        <taxon>Candidatus Yanofskyibacteriota</taxon>
    </lineage>
</organism>
<dbReference type="Proteomes" id="UP000034368">
    <property type="component" value="Unassembled WGS sequence"/>
</dbReference>
<dbReference type="Gene3D" id="1.10.530.10">
    <property type="match status" value="1"/>
</dbReference>
<feature type="region of interest" description="Disordered" evidence="1">
    <location>
        <begin position="140"/>
        <end position="159"/>
    </location>
</feature>
<feature type="chain" id="PRO_5002538271" description="Transglycosylase SLT domain-containing protein" evidence="3">
    <location>
        <begin position="21"/>
        <end position="510"/>
    </location>
</feature>
<dbReference type="InterPro" id="IPR043993">
    <property type="entry name" value="T4SS_pilin"/>
</dbReference>
<dbReference type="Pfam" id="PF18895">
    <property type="entry name" value="T4SS_pilin"/>
    <property type="match status" value="1"/>
</dbReference>
<protein>
    <recommendedName>
        <fullName evidence="4">Transglycosylase SLT domain-containing protein</fullName>
    </recommendedName>
</protein>
<feature type="signal peptide" evidence="3">
    <location>
        <begin position="1"/>
        <end position="20"/>
    </location>
</feature>
<keyword evidence="3" id="KW-0732">Signal</keyword>
<keyword evidence="2" id="KW-1133">Transmembrane helix</keyword>
<feature type="transmembrane region" description="Helical" evidence="2">
    <location>
        <begin position="250"/>
        <end position="267"/>
    </location>
</feature>
<feature type="transmembrane region" description="Helical" evidence="2">
    <location>
        <begin position="213"/>
        <end position="238"/>
    </location>
</feature>
<dbReference type="Pfam" id="PF01464">
    <property type="entry name" value="SLT"/>
    <property type="match status" value="1"/>
</dbReference>
<name>A0A0G1L3P3_9BACT</name>
<feature type="domain" description="Transglycosylase SLT" evidence="4">
    <location>
        <begin position="355"/>
        <end position="455"/>
    </location>
</feature>
<dbReference type="InterPro" id="IPR008258">
    <property type="entry name" value="Transglycosylase_SLT_dom_1"/>
</dbReference>
<evidence type="ECO:0000256" key="2">
    <source>
        <dbReference type="SAM" id="Phobius"/>
    </source>
</evidence>
<dbReference type="SUPFAM" id="SSF53955">
    <property type="entry name" value="Lysozyme-like"/>
    <property type="match status" value="1"/>
</dbReference>
<keyword evidence="2" id="KW-0812">Transmembrane</keyword>
<dbReference type="AlphaFoldDB" id="A0A0G1L3P3"/>
<comment type="caution">
    <text evidence="5">The sequence shown here is derived from an EMBL/GenBank/DDBJ whole genome shotgun (WGS) entry which is preliminary data.</text>
</comment>
<sequence length="510" mass="55043">MIKRPLIYLFLAIGIFFSFAPEAKAASCTFTGTNWGKEPAIGYLEEKIAFTVSGSPECGGKTIRANFYTKGLSETKITEVLTVANPVNGLTANTVTFRSRDLITRNGDQSVYFKAYPEGKPENAITSSILTLKLQTAPATNNSAQPNSGSQTQPTQNQDSSKAIKSSVSWWPIVQCGLNTKVTYTDSNGVVHDYSKPCQRCDLFKLAKNLIDFIMFGLIPPIAVILFTWAGFLILISGGQGKGYTQGKTIFRNTFFGFLLIMLSWVVTNTIIRSIATDNVANNWWQFECQEKELFGAAEATIEPEAKPGEEKEPQACLSQGEQSNLCNLTAVACSNSKCGQYKSLADKYASGAATANLLKAIMVSESSCDISKSTASSYGLMMLSPNSITPSMKTDCQISGDVTPSWLMNPANADKSVCLAAKYINSLTGTCGTSARNLAAGYNGGIDACNKSVDCAGETSCDGSPTRKWECLYDDKAHTICNKDRPNTSYAETRLYAPKVAYCAANPGF</sequence>
<dbReference type="InterPro" id="IPR023346">
    <property type="entry name" value="Lysozyme-like_dom_sf"/>
</dbReference>
<evidence type="ECO:0000259" key="4">
    <source>
        <dbReference type="Pfam" id="PF01464"/>
    </source>
</evidence>
<reference evidence="5 6" key="1">
    <citation type="journal article" date="2015" name="Nature">
        <title>rRNA introns, odd ribosomes, and small enigmatic genomes across a large radiation of phyla.</title>
        <authorList>
            <person name="Brown C.T."/>
            <person name="Hug L.A."/>
            <person name="Thomas B.C."/>
            <person name="Sharon I."/>
            <person name="Castelle C.J."/>
            <person name="Singh A."/>
            <person name="Wilkins M.J."/>
            <person name="Williams K.H."/>
            <person name="Banfield J.F."/>
        </authorList>
    </citation>
    <scope>NUCLEOTIDE SEQUENCE [LARGE SCALE GENOMIC DNA]</scope>
</reference>
<proteinExistence type="predicted"/>
<keyword evidence="2" id="KW-0472">Membrane</keyword>
<evidence type="ECO:0000313" key="6">
    <source>
        <dbReference type="Proteomes" id="UP000034368"/>
    </source>
</evidence>
<evidence type="ECO:0000313" key="5">
    <source>
        <dbReference type="EMBL" id="KKT90360.1"/>
    </source>
</evidence>
<evidence type="ECO:0000256" key="3">
    <source>
        <dbReference type="SAM" id="SignalP"/>
    </source>
</evidence>
<accession>A0A0G1L3P3</accession>